<dbReference type="STRING" id="980251.GCA_001642875_00809"/>
<proteinExistence type="predicted"/>
<dbReference type="OrthoDB" id="775526at2"/>
<dbReference type="EMBL" id="CP042912">
    <property type="protein sequence ID" value="QEG24834.1"/>
    <property type="molecule type" value="Genomic_DNA"/>
</dbReference>
<evidence type="ECO:0000313" key="2">
    <source>
        <dbReference type="Proteomes" id="UP000322214"/>
    </source>
</evidence>
<gene>
    <name evidence="1" type="ORF">MFFC18_47570</name>
</gene>
<name>A0A5B9PEZ7_9BACT</name>
<dbReference type="RefSeq" id="WP_075083613.1">
    <property type="nucleotide sequence ID" value="NZ_CP042912.1"/>
</dbReference>
<reference evidence="1 2" key="1">
    <citation type="submission" date="2019-08" db="EMBL/GenBank/DDBJ databases">
        <title>Deep-cultivation of Planctomycetes and their phenomic and genomic characterization uncovers novel biology.</title>
        <authorList>
            <person name="Wiegand S."/>
            <person name="Jogler M."/>
            <person name="Boedeker C."/>
            <person name="Pinto D."/>
            <person name="Vollmers J."/>
            <person name="Rivas-Marin E."/>
            <person name="Kohn T."/>
            <person name="Peeters S.H."/>
            <person name="Heuer A."/>
            <person name="Rast P."/>
            <person name="Oberbeckmann S."/>
            <person name="Bunk B."/>
            <person name="Jeske O."/>
            <person name="Meyerdierks A."/>
            <person name="Storesund J.E."/>
            <person name="Kallscheuer N."/>
            <person name="Luecker S."/>
            <person name="Lage O.M."/>
            <person name="Pohl T."/>
            <person name="Merkel B.J."/>
            <person name="Hornburger P."/>
            <person name="Mueller R.-W."/>
            <person name="Bruemmer F."/>
            <person name="Labrenz M."/>
            <person name="Spormann A.M."/>
            <person name="Op den Camp H."/>
            <person name="Overmann J."/>
            <person name="Amann R."/>
            <person name="Jetten M.S.M."/>
            <person name="Mascher T."/>
            <person name="Medema M.H."/>
            <person name="Devos D.P."/>
            <person name="Kaster A.-K."/>
            <person name="Ovreas L."/>
            <person name="Rohde M."/>
            <person name="Galperin M.Y."/>
            <person name="Jogler C."/>
        </authorList>
    </citation>
    <scope>NUCLEOTIDE SEQUENCE [LARGE SCALE GENOMIC DNA]</scope>
    <source>
        <strain evidence="1 2">FC18</strain>
    </source>
</reference>
<dbReference type="KEGG" id="mff:MFFC18_47570"/>
<sequence length="135" mass="14977">MEHYKVTLVSNTRSPQIGAVRLHDDSDDSLIELSFDGNAFTGTGDDFFDAFSQIRERLEPLGLLPQCYAAHLRAFPSGMSRSMGGGVKLYRLTLGKQALMDDLIHMFDTDNDVEPATVADQRAFFDKWIGSLGES</sequence>
<keyword evidence="2" id="KW-1185">Reference proteome</keyword>
<organism evidence="1 2">
    <name type="scientific">Mariniblastus fucicola</name>
    <dbReference type="NCBI Taxonomy" id="980251"/>
    <lineage>
        <taxon>Bacteria</taxon>
        <taxon>Pseudomonadati</taxon>
        <taxon>Planctomycetota</taxon>
        <taxon>Planctomycetia</taxon>
        <taxon>Pirellulales</taxon>
        <taxon>Pirellulaceae</taxon>
        <taxon>Mariniblastus</taxon>
    </lineage>
</organism>
<dbReference type="AlphaFoldDB" id="A0A5B9PEZ7"/>
<accession>A0A5B9PEZ7</accession>
<dbReference type="Proteomes" id="UP000322214">
    <property type="component" value="Chromosome"/>
</dbReference>
<protein>
    <submittedName>
        <fullName evidence="1">Uncharacterized protein</fullName>
    </submittedName>
</protein>
<evidence type="ECO:0000313" key="1">
    <source>
        <dbReference type="EMBL" id="QEG24834.1"/>
    </source>
</evidence>